<dbReference type="OrthoDB" id="956078at2"/>
<dbReference type="Proteomes" id="UP000290545">
    <property type="component" value="Unassembled WGS sequence"/>
</dbReference>
<keyword evidence="2" id="KW-1185">Reference proteome</keyword>
<gene>
    <name evidence="1" type="ORF">ESB13_22875</name>
</gene>
<comment type="caution">
    <text evidence="1">The sequence shown here is derived from an EMBL/GenBank/DDBJ whole genome shotgun (WGS) entry which is preliminary data.</text>
</comment>
<name>A0A4Q1CZZ5_9BACT</name>
<dbReference type="RefSeq" id="WP_129006251.1">
    <property type="nucleotide sequence ID" value="NZ_SDHZ01000005.1"/>
</dbReference>
<organism evidence="1 2">
    <name type="scientific">Filimonas effusa</name>
    <dbReference type="NCBI Taxonomy" id="2508721"/>
    <lineage>
        <taxon>Bacteria</taxon>
        <taxon>Pseudomonadati</taxon>
        <taxon>Bacteroidota</taxon>
        <taxon>Chitinophagia</taxon>
        <taxon>Chitinophagales</taxon>
        <taxon>Chitinophagaceae</taxon>
        <taxon>Filimonas</taxon>
    </lineage>
</organism>
<evidence type="ECO:0000313" key="2">
    <source>
        <dbReference type="Proteomes" id="UP000290545"/>
    </source>
</evidence>
<protein>
    <recommendedName>
        <fullName evidence="3">N-acetyltransferase domain-containing protein</fullName>
    </recommendedName>
</protein>
<dbReference type="EMBL" id="SDHZ01000005">
    <property type="protein sequence ID" value="RXK81000.1"/>
    <property type="molecule type" value="Genomic_DNA"/>
</dbReference>
<accession>A0A4Q1CZZ5</accession>
<dbReference type="AlphaFoldDB" id="A0A4Q1CZZ5"/>
<proteinExistence type="predicted"/>
<evidence type="ECO:0008006" key="3">
    <source>
        <dbReference type="Google" id="ProtNLM"/>
    </source>
</evidence>
<sequence length="165" mass="18989">MFVQDVINNKRLQAVVERLTEIDFITIENSRRFNNFSWNLYKEHEVYKLRLKGRKTILGLICIIDHPGKAINAIEIELIEVGKENIGLGKKIDGIAGCLIAFACKESFKRRHEGVVFLTPKTCLVNHYTSAYGFTYLPIKTFRSLTGFMVLNKIGSFRIIARYMI</sequence>
<reference evidence="1 2" key="1">
    <citation type="submission" date="2019-01" db="EMBL/GenBank/DDBJ databases">
        <title>Filimonas sp. strain TTM-71.</title>
        <authorList>
            <person name="Chen W.-M."/>
        </authorList>
    </citation>
    <scope>NUCLEOTIDE SEQUENCE [LARGE SCALE GENOMIC DNA]</scope>
    <source>
        <strain evidence="1 2">TTM-71</strain>
    </source>
</reference>
<evidence type="ECO:0000313" key="1">
    <source>
        <dbReference type="EMBL" id="RXK81000.1"/>
    </source>
</evidence>